<dbReference type="Proteomes" id="UP000006983">
    <property type="component" value="Unassembled WGS sequence"/>
</dbReference>
<dbReference type="EMBL" id="ALIF01000001">
    <property type="protein sequence ID" value="EJO16859.1"/>
    <property type="molecule type" value="Genomic_DNA"/>
</dbReference>
<dbReference type="SUPFAM" id="SSF48019">
    <property type="entry name" value="post-AAA+ oligomerization domain-like"/>
    <property type="match status" value="1"/>
</dbReference>
<comment type="catalytic activity">
    <reaction evidence="8">
        <text>DNA(n) + a 2'-deoxyribonucleoside 5'-triphosphate = DNA(n+1) + diphosphate</text>
        <dbReference type="Rhea" id="RHEA:22508"/>
        <dbReference type="Rhea" id="RHEA-COMP:17339"/>
        <dbReference type="Rhea" id="RHEA-COMP:17340"/>
        <dbReference type="ChEBI" id="CHEBI:33019"/>
        <dbReference type="ChEBI" id="CHEBI:61560"/>
        <dbReference type="ChEBI" id="CHEBI:173112"/>
        <dbReference type="EC" id="2.7.7.7"/>
    </reaction>
</comment>
<dbReference type="InterPro" id="IPR027417">
    <property type="entry name" value="P-loop_NTPase"/>
</dbReference>
<comment type="caution">
    <text evidence="11">The sequence shown here is derived from an EMBL/GenBank/DDBJ whole genome shotgun (WGS) entry which is preliminary data.</text>
</comment>
<dbReference type="GO" id="GO:0003677">
    <property type="term" value="F:DNA binding"/>
    <property type="evidence" value="ECO:0007669"/>
    <property type="project" value="InterPro"/>
</dbReference>
<reference evidence="11 12" key="1">
    <citation type="journal article" date="2012" name="J. Bacteriol.">
        <title>Genome Sequence of the Lantibiotic Bacteriocin Producer Streptococcus salivarius Strain K12.</title>
        <authorList>
            <person name="Barretto C."/>
            <person name="Alvarez-Martin P."/>
            <person name="Foata F."/>
            <person name="Renault P."/>
            <person name="Berger B."/>
        </authorList>
    </citation>
    <scope>NUCLEOTIDE SEQUENCE [LARGE SCALE GENOMIC DNA]</scope>
    <source>
        <strain evidence="11 12">K12</strain>
    </source>
</reference>
<evidence type="ECO:0000256" key="7">
    <source>
        <dbReference type="ARBA" id="ARBA00034754"/>
    </source>
</evidence>
<dbReference type="PANTHER" id="PTHR34388:SF1">
    <property type="entry name" value="DNA POLYMERASE III SUBUNIT DELTA"/>
    <property type="match status" value="1"/>
</dbReference>
<accession>J7TR58</accession>
<keyword evidence="3 11" id="KW-0808">Transferase</keyword>
<dbReference type="GO" id="GO:0009360">
    <property type="term" value="C:DNA polymerase III complex"/>
    <property type="evidence" value="ECO:0007669"/>
    <property type="project" value="InterPro"/>
</dbReference>
<proteinExistence type="inferred from homology"/>
<dbReference type="InterPro" id="IPR005790">
    <property type="entry name" value="DNA_polIII_delta"/>
</dbReference>
<dbReference type="Pfam" id="PF06144">
    <property type="entry name" value="DNA_pol3_delta"/>
    <property type="match status" value="1"/>
</dbReference>
<feature type="domain" description="DNA polymerase III delta subunit-like C-terminal" evidence="10">
    <location>
        <begin position="259"/>
        <end position="385"/>
    </location>
</feature>
<evidence type="ECO:0000256" key="5">
    <source>
        <dbReference type="ARBA" id="ARBA00022705"/>
    </source>
</evidence>
<evidence type="ECO:0000256" key="3">
    <source>
        <dbReference type="ARBA" id="ARBA00022679"/>
    </source>
</evidence>
<dbReference type="Gene3D" id="3.40.50.300">
    <property type="entry name" value="P-loop containing nucleotide triphosphate hydrolases"/>
    <property type="match status" value="1"/>
</dbReference>
<keyword evidence="12" id="KW-1185">Reference proteome</keyword>
<organism evidence="11 12">
    <name type="scientific">Streptococcus salivarius K12</name>
    <dbReference type="NCBI Taxonomy" id="1200793"/>
    <lineage>
        <taxon>Bacteria</taxon>
        <taxon>Bacillati</taxon>
        <taxon>Bacillota</taxon>
        <taxon>Bacilli</taxon>
        <taxon>Lactobacillales</taxon>
        <taxon>Streptococcaceae</taxon>
        <taxon>Streptococcus</taxon>
    </lineage>
</organism>
<dbReference type="EC" id="2.7.7.7" evidence="1"/>
<protein>
    <recommendedName>
        <fullName evidence="2">DNA polymerase III subunit delta</fullName>
        <ecNumber evidence="1">2.7.7.7</ecNumber>
    </recommendedName>
</protein>
<comment type="similarity">
    <text evidence="7">Belongs to the DNA polymerase HolA subunit family.</text>
</comment>
<evidence type="ECO:0000256" key="8">
    <source>
        <dbReference type="ARBA" id="ARBA00049244"/>
    </source>
</evidence>
<dbReference type="InterPro" id="IPR048466">
    <property type="entry name" value="DNA_pol3_delta-like_C"/>
</dbReference>
<evidence type="ECO:0000313" key="11">
    <source>
        <dbReference type="EMBL" id="EJO16859.1"/>
    </source>
</evidence>
<gene>
    <name evidence="11" type="ORF">RSSL_02045</name>
</gene>
<dbReference type="GO" id="GO:0003887">
    <property type="term" value="F:DNA-directed DNA polymerase activity"/>
    <property type="evidence" value="ECO:0007669"/>
    <property type="project" value="UniProtKB-KW"/>
</dbReference>
<keyword evidence="4 11" id="KW-0548">Nucleotidyltransferase</keyword>
<evidence type="ECO:0000256" key="1">
    <source>
        <dbReference type="ARBA" id="ARBA00012417"/>
    </source>
</evidence>
<dbReference type="GO" id="GO:0006261">
    <property type="term" value="P:DNA-templated DNA replication"/>
    <property type="evidence" value="ECO:0007669"/>
    <property type="project" value="TreeGrafter"/>
</dbReference>
<dbReference type="PANTHER" id="PTHR34388">
    <property type="entry name" value="DNA POLYMERASE III SUBUNIT DELTA"/>
    <property type="match status" value="1"/>
</dbReference>
<evidence type="ECO:0000256" key="4">
    <source>
        <dbReference type="ARBA" id="ARBA00022695"/>
    </source>
</evidence>
<evidence type="ECO:0000256" key="2">
    <source>
        <dbReference type="ARBA" id="ARBA00017703"/>
    </source>
</evidence>
<sequence>MTKLALFTLPSMVLQQVFVTLVNQVKFITLVVGFLLWENFCYNRTMIAMETIEKLSKEKLPMITVLAGEDLGQYSQAKEKFLKQIGFDPSDLTYSYFDMSETDYQDAELDLESMPFFADEKVVIFDHFADMTTAKKSYLDEKELKRLENYLESPVETTRLVLMSAGKLDGKRRLVKLLKRDAMVLEASPLKDAELRTYFQKQAHQEGLTFDTGVFEELLIKSNFDFSDVQKNLAFLKGYKTEGNISSQDIAEAIPKSLQDNIFDMTQLLIRGQIQSVRELVHDLRLQGEDEIKLIAVMLGQFRTYLQVKLLSAQGKSEQQIVSSLSDYLGRKVNQFQVRFALRDSRPLSVAFLKMTIKILVETDYQIKTGTLDKDYLFDLALLKILSNR</sequence>
<keyword evidence="5" id="KW-0235">DNA replication</keyword>
<dbReference type="Pfam" id="PF21694">
    <property type="entry name" value="DNA_pol3_delta_C"/>
    <property type="match status" value="1"/>
</dbReference>
<keyword evidence="6" id="KW-0239">DNA-directed DNA polymerase</keyword>
<dbReference type="SUPFAM" id="SSF52540">
    <property type="entry name" value="P-loop containing nucleoside triphosphate hydrolases"/>
    <property type="match status" value="1"/>
</dbReference>
<evidence type="ECO:0000259" key="9">
    <source>
        <dbReference type="Pfam" id="PF06144"/>
    </source>
</evidence>
<dbReference type="InterPro" id="IPR010372">
    <property type="entry name" value="DNA_pol3_delta_N"/>
</dbReference>
<dbReference type="AlphaFoldDB" id="J7TR58"/>
<dbReference type="Gene3D" id="1.20.272.10">
    <property type="match status" value="1"/>
</dbReference>
<dbReference type="InterPro" id="IPR008921">
    <property type="entry name" value="DNA_pol3_clamp-load_cplx_C"/>
</dbReference>
<evidence type="ECO:0000313" key="12">
    <source>
        <dbReference type="Proteomes" id="UP000006983"/>
    </source>
</evidence>
<dbReference type="NCBIfam" id="TIGR01128">
    <property type="entry name" value="holA"/>
    <property type="match status" value="1"/>
</dbReference>
<evidence type="ECO:0000259" key="10">
    <source>
        <dbReference type="Pfam" id="PF21694"/>
    </source>
</evidence>
<feature type="domain" description="DNA polymerase III delta N-terminal" evidence="9">
    <location>
        <begin position="65"/>
        <end position="187"/>
    </location>
</feature>
<evidence type="ECO:0000256" key="6">
    <source>
        <dbReference type="ARBA" id="ARBA00022932"/>
    </source>
</evidence>
<name>J7TR58_STRSL</name>
<dbReference type="PATRIC" id="fig|1200793.3.peg.745"/>